<evidence type="ECO:0000313" key="4">
    <source>
        <dbReference type="Proteomes" id="UP001157418"/>
    </source>
</evidence>
<sequence length="612" mass="68374">MKLQFIFPTFKNNAILLLKPSLKEAQSNITRHKVNSIATQANQLANGLGFGPETVKNDNALPLLLPLSSPCRRHPCEATGRRPSIATPIPLQPTSGKLFDQMPERDLKQIHGHTLRNGIDFTKFLITKLLEIPNIPYAHKVLDLIPQPTVFHYNKLIQAFSKHGPCDKCFVLYTQMRLNGCSPNHHSFTSLFAASATLNMPPSQAQFLHTHLVKSGYESDLYASTALVDMYAKLGCLPYARQVFDKMKIRDVPTWNSMIAGYARNGDMEGASKLFDEMPIKNVVSWTTMISGYSQNGNYRSCLKLFLEMEKNNFVIPNEVTVASALPACANLGALEVGERMERYARAHGYLKNLFVCNALLEMYFKCGRVDKGMEIFEEIGERRNLCSWNTMLMGLAVHGKGNEALVLFHQMIGVMPPDDVTFVGAILACTHGGGGGMVEKGCEIFKSMEEKFSIIPKLEHYGCMVDLLGRAGELTEAYNLIKSMPMKADSVVWGSLLGACSFYKNVELGEIAAGHLYKLEPWNPGNYVILSNIYANAGRWDGVAKLRKMMKGCSITKAAGYSFIQQGSQVYKFIVEDRSHPRCDEIYWMLNQVSSKMKKQDEDATIFECFG</sequence>
<dbReference type="Pfam" id="PF13041">
    <property type="entry name" value="PPR_2"/>
    <property type="match status" value="2"/>
</dbReference>
<evidence type="ECO:0000313" key="3">
    <source>
        <dbReference type="EMBL" id="CAH1430542.1"/>
    </source>
</evidence>
<keyword evidence="1" id="KW-0677">Repeat</keyword>
<dbReference type="FunFam" id="1.25.40.10:FF:000184">
    <property type="entry name" value="Pentatricopeptide repeat-containing protein, chloroplastic"/>
    <property type="match status" value="1"/>
</dbReference>
<comment type="caution">
    <text evidence="3">The sequence shown here is derived from an EMBL/GenBank/DDBJ whole genome shotgun (WGS) entry which is preliminary data.</text>
</comment>
<dbReference type="PANTHER" id="PTHR47926:SF540">
    <property type="entry name" value="PENTATRICOPEPTIDE REPEAT-CONTAINING PROTEIN"/>
    <property type="match status" value="1"/>
</dbReference>
<evidence type="ECO:0008006" key="5">
    <source>
        <dbReference type="Google" id="ProtNLM"/>
    </source>
</evidence>
<dbReference type="Gene3D" id="1.25.40.10">
    <property type="entry name" value="Tetratricopeptide repeat domain"/>
    <property type="match status" value="4"/>
</dbReference>
<dbReference type="InterPro" id="IPR046960">
    <property type="entry name" value="PPR_At4g14850-like_plant"/>
</dbReference>
<dbReference type="EMBL" id="CAKMRJ010003334">
    <property type="protein sequence ID" value="CAH1430542.1"/>
    <property type="molecule type" value="Genomic_DNA"/>
</dbReference>
<evidence type="ECO:0000256" key="1">
    <source>
        <dbReference type="ARBA" id="ARBA00022737"/>
    </source>
</evidence>
<dbReference type="InterPro" id="IPR002885">
    <property type="entry name" value="PPR_rpt"/>
</dbReference>
<feature type="repeat" description="PPR" evidence="2">
    <location>
        <begin position="149"/>
        <end position="183"/>
    </location>
</feature>
<protein>
    <recommendedName>
        <fullName evidence="5">Pentatricopeptide repeat-containing protein</fullName>
    </recommendedName>
</protein>
<evidence type="ECO:0000256" key="2">
    <source>
        <dbReference type="PROSITE-ProRule" id="PRU00708"/>
    </source>
</evidence>
<dbReference type="Pfam" id="PF01535">
    <property type="entry name" value="PPR"/>
    <property type="match status" value="4"/>
</dbReference>
<reference evidence="3 4" key="1">
    <citation type="submission" date="2022-01" db="EMBL/GenBank/DDBJ databases">
        <authorList>
            <person name="Xiong W."/>
            <person name="Schranz E."/>
        </authorList>
    </citation>
    <scope>NUCLEOTIDE SEQUENCE [LARGE SCALE GENOMIC DNA]</scope>
</reference>
<dbReference type="AlphaFoldDB" id="A0AAU9MVG3"/>
<proteinExistence type="predicted"/>
<gene>
    <name evidence="3" type="ORF">LVIROSA_LOCUS17306</name>
</gene>
<keyword evidence="4" id="KW-1185">Reference proteome</keyword>
<dbReference type="PANTHER" id="PTHR47926">
    <property type="entry name" value="PENTATRICOPEPTIDE REPEAT-CONTAINING PROTEIN"/>
    <property type="match status" value="1"/>
</dbReference>
<dbReference type="NCBIfam" id="TIGR00756">
    <property type="entry name" value="PPR"/>
    <property type="match status" value="5"/>
</dbReference>
<dbReference type="PROSITE" id="PS51375">
    <property type="entry name" value="PPR"/>
    <property type="match status" value="3"/>
</dbReference>
<feature type="repeat" description="PPR" evidence="2">
    <location>
        <begin position="353"/>
        <end position="383"/>
    </location>
</feature>
<accession>A0AAU9MVG3</accession>
<dbReference type="Proteomes" id="UP001157418">
    <property type="component" value="Unassembled WGS sequence"/>
</dbReference>
<dbReference type="Pfam" id="PF12854">
    <property type="entry name" value="PPR_1"/>
    <property type="match status" value="1"/>
</dbReference>
<dbReference type="Pfam" id="PF20431">
    <property type="entry name" value="E_motif"/>
    <property type="match status" value="1"/>
</dbReference>
<dbReference type="InterPro" id="IPR011990">
    <property type="entry name" value="TPR-like_helical_dom_sf"/>
</dbReference>
<name>A0AAU9MVG3_9ASTR</name>
<dbReference type="GO" id="GO:0009451">
    <property type="term" value="P:RNA modification"/>
    <property type="evidence" value="ECO:0007669"/>
    <property type="project" value="InterPro"/>
</dbReference>
<dbReference type="InterPro" id="IPR046848">
    <property type="entry name" value="E_motif"/>
</dbReference>
<organism evidence="3 4">
    <name type="scientific">Lactuca virosa</name>
    <dbReference type="NCBI Taxonomy" id="75947"/>
    <lineage>
        <taxon>Eukaryota</taxon>
        <taxon>Viridiplantae</taxon>
        <taxon>Streptophyta</taxon>
        <taxon>Embryophyta</taxon>
        <taxon>Tracheophyta</taxon>
        <taxon>Spermatophyta</taxon>
        <taxon>Magnoliopsida</taxon>
        <taxon>eudicotyledons</taxon>
        <taxon>Gunneridae</taxon>
        <taxon>Pentapetalae</taxon>
        <taxon>asterids</taxon>
        <taxon>campanulids</taxon>
        <taxon>Asterales</taxon>
        <taxon>Asteraceae</taxon>
        <taxon>Cichorioideae</taxon>
        <taxon>Cichorieae</taxon>
        <taxon>Lactucinae</taxon>
        <taxon>Lactuca</taxon>
    </lineage>
</organism>
<dbReference type="GO" id="GO:0003723">
    <property type="term" value="F:RNA binding"/>
    <property type="evidence" value="ECO:0007669"/>
    <property type="project" value="InterPro"/>
</dbReference>
<dbReference type="FunFam" id="1.25.40.10:FF:000348">
    <property type="entry name" value="Pentatricopeptide repeat-containing protein chloroplastic"/>
    <property type="match status" value="1"/>
</dbReference>
<feature type="repeat" description="PPR" evidence="2">
    <location>
        <begin position="251"/>
        <end position="285"/>
    </location>
</feature>